<dbReference type="GO" id="GO:0004494">
    <property type="term" value="F:methylmalonyl-CoA mutase activity"/>
    <property type="evidence" value="ECO:0007669"/>
    <property type="project" value="UniProtKB-EC"/>
</dbReference>
<evidence type="ECO:0000256" key="4">
    <source>
        <dbReference type="ARBA" id="ARBA00023235"/>
    </source>
</evidence>
<gene>
    <name evidence="7" type="primary">scpA_1</name>
    <name evidence="7" type="ORF">BG846_00566</name>
</gene>
<evidence type="ECO:0000313" key="8">
    <source>
        <dbReference type="Proteomes" id="UP000194318"/>
    </source>
</evidence>
<dbReference type="SUPFAM" id="SSF52242">
    <property type="entry name" value="Cobalamin (vitamin B12)-binding domain"/>
    <property type="match status" value="1"/>
</dbReference>
<evidence type="ECO:0000259" key="6">
    <source>
        <dbReference type="PROSITE" id="PS51332"/>
    </source>
</evidence>
<dbReference type="InterPro" id="IPR006158">
    <property type="entry name" value="Cobalamin-bd"/>
</dbReference>
<dbReference type="GO" id="GO:0046872">
    <property type="term" value="F:metal ion binding"/>
    <property type="evidence" value="ECO:0007669"/>
    <property type="project" value="UniProtKB-KW"/>
</dbReference>
<evidence type="ECO:0000256" key="1">
    <source>
        <dbReference type="ARBA" id="ARBA00001922"/>
    </source>
</evidence>
<evidence type="ECO:0000256" key="2">
    <source>
        <dbReference type="ARBA" id="ARBA00022628"/>
    </source>
</evidence>
<dbReference type="NCBIfam" id="TIGR00640">
    <property type="entry name" value="acid_CoA_mut_C"/>
    <property type="match status" value="1"/>
</dbReference>
<keyword evidence="4 7" id="KW-0413">Isomerase</keyword>
<dbReference type="InterPro" id="IPR036724">
    <property type="entry name" value="Cobalamin-bd_sf"/>
</dbReference>
<dbReference type="CDD" id="cd02071">
    <property type="entry name" value="MM_CoA_mut_B12_BD"/>
    <property type="match status" value="1"/>
</dbReference>
<evidence type="ECO:0000256" key="3">
    <source>
        <dbReference type="ARBA" id="ARBA00022723"/>
    </source>
</evidence>
<comment type="caution">
    <text evidence="7">The sequence shown here is derived from an EMBL/GenBank/DDBJ whole genome shotgun (WGS) entry which is preliminary data.</text>
</comment>
<dbReference type="Gene3D" id="3.40.50.280">
    <property type="entry name" value="Cobalamin-binding domain"/>
    <property type="match status" value="1"/>
</dbReference>
<dbReference type="Proteomes" id="UP000194318">
    <property type="component" value="Unassembled WGS sequence"/>
</dbReference>
<dbReference type="GO" id="GO:0031419">
    <property type="term" value="F:cobalamin binding"/>
    <property type="evidence" value="ECO:0007669"/>
    <property type="project" value="UniProtKB-KW"/>
</dbReference>
<protein>
    <submittedName>
        <fullName evidence="7">Methylmalonyl-CoA mutase</fullName>
        <ecNumber evidence="7">5.4.99.2</ecNumber>
    </submittedName>
</protein>
<sequence length="303" mass="31672">MRKAAAMGFTWARVLASGSGRAHAEAVGRIACVGRAEAVGRIACVGVRAARGGAAVVGGRRRGACEGRLRPSYTSGGAAPEGGDASYAPAARLTVRGYDDLVAAPDRLARRRRPLARPMGNDARRTMPTCDFPLPLDRETAGCGMLAITFVHLPGTQVRGTHVEAVMGVTGPIRVVVAKPGLDGHDRGAKVIARALRDAGMEVIYTGLHQTPEQIVDTAIQEDADAIGLSILSGAHNTLFARVLELLKERDAEDIKVFGGGIIPEDDIPPLKEKGVAAIFTPGATTASIVDWVNAHVRQPTGA</sequence>
<proteinExistence type="predicted"/>
<dbReference type="Pfam" id="PF02310">
    <property type="entry name" value="B12-binding"/>
    <property type="match status" value="1"/>
</dbReference>
<dbReference type="PROSITE" id="PS51332">
    <property type="entry name" value="B12_BINDING"/>
    <property type="match status" value="1"/>
</dbReference>
<organism evidence="7 8">
    <name type="scientific">Streptomyces fradiae ATCC 10745 = DSM 40063</name>
    <dbReference type="NCBI Taxonomy" id="1319510"/>
    <lineage>
        <taxon>Bacteria</taxon>
        <taxon>Bacillati</taxon>
        <taxon>Actinomycetota</taxon>
        <taxon>Actinomycetes</taxon>
        <taxon>Kitasatosporales</taxon>
        <taxon>Streptomycetaceae</taxon>
        <taxon>Streptomyces</taxon>
    </lineage>
</organism>
<comment type="cofactor">
    <cofactor evidence="1">
        <name>adenosylcob(III)alamin</name>
        <dbReference type="ChEBI" id="CHEBI:18408"/>
    </cofactor>
</comment>
<evidence type="ECO:0000313" key="7">
    <source>
        <dbReference type="EMBL" id="OSY53752.1"/>
    </source>
</evidence>
<dbReference type="EC" id="5.4.99.2" evidence="7"/>
<keyword evidence="5" id="KW-0170">Cobalt</keyword>
<keyword evidence="2" id="KW-0846">Cobalamin</keyword>
<name>A0A1Y2P1Q5_STRFR</name>
<dbReference type="AlphaFoldDB" id="A0A1Y2P1Q5"/>
<evidence type="ECO:0000256" key="5">
    <source>
        <dbReference type="ARBA" id="ARBA00023285"/>
    </source>
</evidence>
<reference evidence="7 8" key="1">
    <citation type="submission" date="2016-09" db="EMBL/GenBank/DDBJ databases">
        <title>Streptomyces fradiae DSM40063, a candidate organism with high potential of specific P450 cytochromes.</title>
        <authorList>
            <person name="Grumaz C."/>
            <person name="Vainshtein Y."/>
            <person name="Kirstahler P."/>
            <person name="Sohn K."/>
        </authorList>
    </citation>
    <scope>NUCLEOTIDE SEQUENCE [LARGE SCALE GENOMIC DNA]</scope>
    <source>
        <strain evidence="7 8">DSM 40063</strain>
    </source>
</reference>
<keyword evidence="3" id="KW-0479">Metal-binding</keyword>
<dbReference type="InterPro" id="IPR006159">
    <property type="entry name" value="Acid_CoA_mut_C"/>
</dbReference>
<feature type="domain" description="B12-binding" evidence="6">
    <location>
        <begin position="172"/>
        <end position="300"/>
    </location>
</feature>
<accession>A0A1Y2P1Q5</accession>
<dbReference type="EMBL" id="MIFZ01000061">
    <property type="protein sequence ID" value="OSY53752.1"/>
    <property type="molecule type" value="Genomic_DNA"/>
</dbReference>
<dbReference type="PANTHER" id="PTHR48101">
    <property type="entry name" value="METHYLMALONYL-COA MUTASE, MITOCHONDRIAL-RELATED"/>
    <property type="match status" value="1"/>
</dbReference>
<dbReference type="PANTHER" id="PTHR48101:SF3">
    <property type="entry name" value="COENZYME B12-DEPENDENT MUTASE"/>
    <property type="match status" value="1"/>
</dbReference>